<evidence type="ECO:0000259" key="1">
    <source>
        <dbReference type="Pfam" id="PF12146"/>
    </source>
</evidence>
<dbReference type="SUPFAM" id="SSF53474">
    <property type="entry name" value="alpha/beta-Hydrolases"/>
    <property type="match status" value="1"/>
</dbReference>
<organism evidence="2 3">
    <name type="scientific">Eiseniibacteriota bacterium</name>
    <dbReference type="NCBI Taxonomy" id="2212470"/>
    <lineage>
        <taxon>Bacteria</taxon>
        <taxon>Candidatus Eiseniibacteriota</taxon>
    </lineage>
</organism>
<comment type="caution">
    <text evidence="2">The sequence shown here is derived from an EMBL/GenBank/DDBJ whole genome shotgun (WGS) entry which is preliminary data.</text>
</comment>
<proteinExistence type="predicted"/>
<protein>
    <submittedName>
        <fullName evidence="2">Alpha/beta hydrolase</fullName>
    </submittedName>
</protein>
<accession>A0A849SJX4</accession>
<name>A0A849SJX4_UNCEI</name>
<gene>
    <name evidence="2" type="ORF">HOP12_16295</name>
</gene>
<dbReference type="AlphaFoldDB" id="A0A849SJX4"/>
<dbReference type="Proteomes" id="UP000580839">
    <property type="component" value="Unassembled WGS sequence"/>
</dbReference>
<dbReference type="InterPro" id="IPR022742">
    <property type="entry name" value="Hydrolase_4"/>
</dbReference>
<dbReference type="Pfam" id="PF12146">
    <property type="entry name" value="Hydrolase_4"/>
    <property type="match status" value="1"/>
</dbReference>
<dbReference type="InterPro" id="IPR000073">
    <property type="entry name" value="AB_hydrolase_1"/>
</dbReference>
<sequence>MNPSESKIPAIQIDVRIDRNTVLPGRAWCAESPRGLIAVVHGIGEHSGRYAALAERLVDRRFTVVALDLPGHGEATGPRGDIPSWSDLRDRIVPSMFTLTRGMPGQPPELPLVLLGHSMGGLLALDYTLTHSKTVLGAVSSAAAIRIPAPPSAKVMLARVAAMLSPTTGFPDGIAVEHLSRDSEVLDQRRADKRVHDRITPRTYFAMLDAQKRVLESARRLSAPVLLMHGAADKVTDPRGSLEFTAAAPHGIARLITYQDAPHEIFNDPARDQAIKDLIGWLDAIVVV</sequence>
<dbReference type="Gene3D" id="3.40.50.1820">
    <property type="entry name" value="alpha/beta hydrolase"/>
    <property type="match status" value="1"/>
</dbReference>
<evidence type="ECO:0000313" key="2">
    <source>
        <dbReference type="EMBL" id="NOT35702.1"/>
    </source>
</evidence>
<feature type="domain" description="Serine aminopeptidase S33" evidence="1">
    <location>
        <begin position="32"/>
        <end position="269"/>
    </location>
</feature>
<evidence type="ECO:0000313" key="3">
    <source>
        <dbReference type="Proteomes" id="UP000580839"/>
    </source>
</evidence>
<dbReference type="InterPro" id="IPR029058">
    <property type="entry name" value="AB_hydrolase_fold"/>
</dbReference>
<dbReference type="EMBL" id="JABFRW010000213">
    <property type="protein sequence ID" value="NOT35702.1"/>
    <property type="molecule type" value="Genomic_DNA"/>
</dbReference>
<dbReference type="InterPro" id="IPR051044">
    <property type="entry name" value="MAG_DAG_Lipase"/>
</dbReference>
<dbReference type="PANTHER" id="PTHR11614">
    <property type="entry name" value="PHOSPHOLIPASE-RELATED"/>
    <property type="match status" value="1"/>
</dbReference>
<keyword evidence="2" id="KW-0378">Hydrolase</keyword>
<dbReference type="PRINTS" id="PR00111">
    <property type="entry name" value="ABHYDROLASE"/>
</dbReference>
<reference evidence="2 3" key="1">
    <citation type="submission" date="2020-04" db="EMBL/GenBank/DDBJ databases">
        <title>Metagenomic profiling of ammonia- and methane-oxidizing microorganisms in a Dutch drinking water treatment plant.</title>
        <authorList>
            <person name="Poghosyan L."/>
            <person name="Leucker S."/>
        </authorList>
    </citation>
    <scope>NUCLEOTIDE SEQUENCE [LARGE SCALE GENOMIC DNA]</scope>
    <source>
        <strain evidence="2">S-RSF-IL-03</strain>
    </source>
</reference>
<dbReference type="GO" id="GO:0016787">
    <property type="term" value="F:hydrolase activity"/>
    <property type="evidence" value="ECO:0007669"/>
    <property type="project" value="UniProtKB-KW"/>
</dbReference>